<proteinExistence type="predicted"/>
<reference evidence="1" key="1">
    <citation type="submission" date="2018-05" db="EMBL/GenBank/DDBJ databases">
        <authorList>
            <person name="Lanie J.A."/>
            <person name="Ng W.-L."/>
            <person name="Kazmierczak K.M."/>
            <person name="Andrzejewski T.M."/>
            <person name="Davidsen T.M."/>
            <person name="Wayne K.J."/>
            <person name="Tettelin H."/>
            <person name="Glass J.I."/>
            <person name="Rusch D."/>
            <person name="Podicherti R."/>
            <person name="Tsui H.-C.T."/>
            <person name="Winkler M.E."/>
        </authorList>
    </citation>
    <scope>NUCLEOTIDE SEQUENCE</scope>
</reference>
<sequence>MQTFNDYLTKARIDFENKINSENTEYLNFHAEISASDKIIKNNLKSLLKKIR</sequence>
<dbReference type="AlphaFoldDB" id="A0A382CKQ8"/>
<gene>
    <name evidence="1" type="ORF">METZ01_LOCUS179570</name>
</gene>
<evidence type="ECO:0000313" key="1">
    <source>
        <dbReference type="EMBL" id="SVB26716.1"/>
    </source>
</evidence>
<organism evidence="1">
    <name type="scientific">marine metagenome</name>
    <dbReference type="NCBI Taxonomy" id="408172"/>
    <lineage>
        <taxon>unclassified sequences</taxon>
        <taxon>metagenomes</taxon>
        <taxon>ecological metagenomes</taxon>
    </lineage>
</organism>
<dbReference type="EMBL" id="UINC01035004">
    <property type="protein sequence ID" value="SVB26716.1"/>
    <property type="molecule type" value="Genomic_DNA"/>
</dbReference>
<accession>A0A382CKQ8</accession>
<name>A0A382CKQ8_9ZZZZ</name>
<protein>
    <submittedName>
        <fullName evidence="1">Uncharacterized protein</fullName>
    </submittedName>
</protein>